<comment type="caution">
    <text evidence="1">The sequence shown here is derived from an EMBL/GenBank/DDBJ whole genome shotgun (WGS) entry which is preliminary data.</text>
</comment>
<dbReference type="Proteomes" id="UP000299102">
    <property type="component" value="Unassembled WGS sequence"/>
</dbReference>
<dbReference type="EMBL" id="BGZK01000029">
    <property type="protein sequence ID" value="GBP08075.1"/>
    <property type="molecule type" value="Genomic_DNA"/>
</dbReference>
<protein>
    <submittedName>
        <fullName evidence="1">Uncharacterized protein</fullName>
    </submittedName>
</protein>
<keyword evidence="2" id="KW-1185">Reference proteome</keyword>
<organism evidence="1 2">
    <name type="scientific">Eumeta variegata</name>
    <name type="common">Bagworm moth</name>
    <name type="synonym">Eumeta japonica</name>
    <dbReference type="NCBI Taxonomy" id="151549"/>
    <lineage>
        <taxon>Eukaryota</taxon>
        <taxon>Metazoa</taxon>
        <taxon>Ecdysozoa</taxon>
        <taxon>Arthropoda</taxon>
        <taxon>Hexapoda</taxon>
        <taxon>Insecta</taxon>
        <taxon>Pterygota</taxon>
        <taxon>Neoptera</taxon>
        <taxon>Endopterygota</taxon>
        <taxon>Lepidoptera</taxon>
        <taxon>Glossata</taxon>
        <taxon>Ditrysia</taxon>
        <taxon>Tineoidea</taxon>
        <taxon>Psychidae</taxon>
        <taxon>Oiketicinae</taxon>
        <taxon>Eumeta</taxon>
    </lineage>
</organism>
<name>A0A4C1T1M5_EUMVA</name>
<accession>A0A4C1T1M5</accession>
<reference evidence="1 2" key="1">
    <citation type="journal article" date="2019" name="Commun. Biol.">
        <title>The bagworm genome reveals a unique fibroin gene that provides high tensile strength.</title>
        <authorList>
            <person name="Kono N."/>
            <person name="Nakamura H."/>
            <person name="Ohtoshi R."/>
            <person name="Tomita M."/>
            <person name="Numata K."/>
            <person name="Arakawa K."/>
        </authorList>
    </citation>
    <scope>NUCLEOTIDE SEQUENCE [LARGE SCALE GENOMIC DNA]</scope>
</reference>
<sequence>MKNVLLKPALRSELASLQRSYRLLIRVTVLDVLISIKLDNFSKDIAKHPANGRFCRMQRRSDVLKQIRQIGRIKPDIILDKDELIIDFITQNQSNHSLHGLSPLKDYFKPWVPYVGPPGDRGCISRAQTSVKGLRSKLLYL</sequence>
<proteinExistence type="predicted"/>
<evidence type="ECO:0000313" key="1">
    <source>
        <dbReference type="EMBL" id="GBP08075.1"/>
    </source>
</evidence>
<gene>
    <name evidence="1" type="ORF">EVAR_2882_1</name>
</gene>
<dbReference type="AlphaFoldDB" id="A0A4C1T1M5"/>
<evidence type="ECO:0000313" key="2">
    <source>
        <dbReference type="Proteomes" id="UP000299102"/>
    </source>
</evidence>